<evidence type="ECO:0000313" key="2">
    <source>
        <dbReference type="EMBL" id="CRK42207.1"/>
    </source>
</evidence>
<dbReference type="EMBL" id="CVQH01027383">
    <property type="protein sequence ID" value="CRK42207.1"/>
    <property type="molecule type" value="Genomic_DNA"/>
</dbReference>
<evidence type="ECO:0000313" key="3">
    <source>
        <dbReference type="Proteomes" id="UP000044602"/>
    </source>
</evidence>
<reference evidence="2 3" key="1">
    <citation type="submission" date="2015-05" db="EMBL/GenBank/DDBJ databases">
        <authorList>
            <person name="Wang D.B."/>
            <person name="Wang M."/>
        </authorList>
    </citation>
    <scope>NUCLEOTIDE SEQUENCE [LARGE SCALE GENOMIC DNA]</scope>
    <source>
        <strain evidence="2">VL1</strain>
    </source>
</reference>
<gene>
    <name evidence="2" type="ORF">BN1708_016919</name>
</gene>
<sequence>MPATRLAPTRRPSRHTRRRKPPALATSPTRSRTFCFRIPTRSGRLKN</sequence>
<keyword evidence="3" id="KW-1185">Reference proteome</keyword>
<feature type="region of interest" description="Disordered" evidence="1">
    <location>
        <begin position="1"/>
        <end position="47"/>
    </location>
</feature>
<dbReference type="AlphaFoldDB" id="A0A0G4N6U0"/>
<name>A0A0G4N6U0_VERLO</name>
<proteinExistence type="predicted"/>
<organism evidence="2 3">
    <name type="scientific">Verticillium longisporum</name>
    <name type="common">Verticillium dahliae var. longisporum</name>
    <dbReference type="NCBI Taxonomy" id="100787"/>
    <lineage>
        <taxon>Eukaryota</taxon>
        <taxon>Fungi</taxon>
        <taxon>Dikarya</taxon>
        <taxon>Ascomycota</taxon>
        <taxon>Pezizomycotina</taxon>
        <taxon>Sordariomycetes</taxon>
        <taxon>Hypocreomycetidae</taxon>
        <taxon>Glomerellales</taxon>
        <taxon>Plectosphaerellaceae</taxon>
        <taxon>Verticillium</taxon>
    </lineage>
</organism>
<dbReference type="Proteomes" id="UP000044602">
    <property type="component" value="Unassembled WGS sequence"/>
</dbReference>
<protein>
    <submittedName>
        <fullName evidence="2">Uncharacterized protein</fullName>
    </submittedName>
</protein>
<accession>A0A0G4N6U0</accession>
<evidence type="ECO:0000256" key="1">
    <source>
        <dbReference type="SAM" id="MobiDB-lite"/>
    </source>
</evidence>
<feature type="compositionally biased region" description="Basic residues" evidence="1">
    <location>
        <begin position="11"/>
        <end position="21"/>
    </location>
</feature>